<dbReference type="AlphaFoldDB" id="A0A0F9DYJ5"/>
<keyword evidence="3" id="KW-0813">Transport</keyword>
<dbReference type="InterPro" id="IPR011701">
    <property type="entry name" value="MFS"/>
</dbReference>
<comment type="subcellular location">
    <subcellularLocation>
        <location evidence="1">Endomembrane system</location>
        <topology evidence="1">Multi-pass membrane protein</topology>
    </subcellularLocation>
</comment>
<accession>A0A0F9DYJ5</accession>
<dbReference type="PANTHER" id="PTHR23514:SF3">
    <property type="entry name" value="BYPASS OF STOP CODON PROTEIN 6"/>
    <property type="match status" value="1"/>
</dbReference>
<evidence type="ECO:0000256" key="6">
    <source>
        <dbReference type="ARBA" id="ARBA00023136"/>
    </source>
</evidence>
<dbReference type="InterPro" id="IPR020846">
    <property type="entry name" value="MFS_dom"/>
</dbReference>
<evidence type="ECO:0000256" key="2">
    <source>
        <dbReference type="ARBA" id="ARBA00008335"/>
    </source>
</evidence>
<dbReference type="InterPro" id="IPR051788">
    <property type="entry name" value="MFS_Transporter"/>
</dbReference>
<reference evidence="9" key="1">
    <citation type="journal article" date="2015" name="Nature">
        <title>Complex archaea that bridge the gap between prokaryotes and eukaryotes.</title>
        <authorList>
            <person name="Spang A."/>
            <person name="Saw J.H."/>
            <person name="Jorgensen S.L."/>
            <person name="Zaremba-Niedzwiedzka K."/>
            <person name="Martijn J."/>
            <person name="Lind A.E."/>
            <person name="van Eijk R."/>
            <person name="Schleper C."/>
            <person name="Guy L."/>
            <person name="Ettema T.J."/>
        </authorList>
    </citation>
    <scope>NUCLEOTIDE SEQUENCE</scope>
</reference>
<feature type="transmembrane region" description="Helical" evidence="7">
    <location>
        <begin position="45"/>
        <end position="67"/>
    </location>
</feature>
<dbReference type="InterPro" id="IPR036259">
    <property type="entry name" value="MFS_trans_sf"/>
</dbReference>
<dbReference type="Gene3D" id="1.20.1250.20">
    <property type="entry name" value="MFS general substrate transporter like domains"/>
    <property type="match status" value="2"/>
</dbReference>
<feature type="transmembrane region" description="Helical" evidence="7">
    <location>
        <begin position="246"/>
        <end position="265"/>
    </location>
</feature>
<dbReference type="GO" id="GO:0016020">
    <property type="term" value="C:membrane"/>
    <property type="evidence" value="ECO:0007669"/>
    <property type="project" value="TreeGrafter"/>
</dbReference>
<dbReference type="PANTHER" id="PTHR23514">
    <property type="entry name" value="BYPASS OF STOP CODON PROTEIN 6"/>
    <property type="match status" value="1"/>
</dbReference>
<evidence type="ECO:0000256" key="3">
    <source>
        <dbReference type="ARBA" id="ARBA00022448"/>
    </source>
</evidence>
<feature type="transmembrane region" description="Helical" evidence="7">
    <location>
        <begin position="330"/>
        <end position="352"/>
    </location>
</feature>
<name>A0A0F9DYJ5_9ZZZZ</name>
<evidence type="ECO:0000256" key="5">
    <source>
        <dbReference type="ARBA" id="ARBA00022989"/>
    </source>
</evidence>
<evidence type="ECO:0000256" key="4">
    <source>
        <dbReference type="ARBA" id="ARBA00022692"/>
    </source>
</evidence>
<keyword evidence="6 7" id="KW-0472">Membrane</keyword>
<feature type="transmembrane region" description="Helical" evidence="7">
    <location>
        <begin position="161"/>
        <end position="180"/>
    </location>
</feature>
<dbReference type="Pfam" id="PF07690">
    <property type="entry name" value="MFS_1"/>
    <property type="match status" value="1"/>
</dbReference>
<feature type="transmembrane region" description="Helical" evidence="7">
    <location>
        <begin position="7"/>
        <end position="25"/>
    </location>
</feature>
<evidence type="ECO:0000259" key="8">
    <source>
        <dbReference type="PROSITE" id="PS50850"/>
    </source>
</evidence>
<organism evidence="9">
    <name type="scientific">marine sediment metagenome</name>
    <dbReference type="NCBI Taxonomy" id="412755"/>
    <lineage>
        <taxon>unclassified sequences</taxon>
        <taxon>metagenomes</taxon>
        <taxon>ecological metagenomes</taxon>
    </lineage>
</organism>
<feature type="transmembrane region" description="Helical" evidence="7">
    <location>
        <begin position="210"/>
        <end position="234"/>
    </location>
</feature>
<feature type="transmembrane region" description="Helical" evidence="7">
    <location>
        <begin position="274"/>
        <end position="294"/>
    </location>
</feature>
<dbReference type="GO" id="GO:0012505">
    <property type="term" value="C:endomembrane system"/>
    <property type="evidence" value="ECO:0007669"/>
    <property type="project" value="UniProtKB-SubCell"/>
</dbReference>
<feature type="non-terminal residue" evidence="9">
    <location>
        <position position="398"/>
    </location>
</feature>
<dbReference type="SUPFAM" id="SSF103473">
    <property type="entry name" value="MFS general substrate transporter"/>
    <property type="match status" value="1"/>
</dbReference>
<keyword evidence="5 7" id="KW-1133">Transmembrane helix</keyword>
<dbReference type="EMBL" id="LAZR01037230">
    <property type="protein sequence ID" value="KKL22746.1"/>
    <property type="molecule type" value="Genomic_DNA"/>
</dbReference>
<feature type="transmembrane region" description="Helical" evidence="7">
    <location>
        <begin position="99"/>
        <end position="121"/>
    </location>
</feature>
<proteinExistence type="inferred from homology"/>
<evidence type="ECO:0000313" key="9">
    <source>
        <dbReference type="EMBL" id="KKL22746.1"/>
    </source>
</evidence>
<comment type="caution">
    <text evidence="9">The sequence shown here is derived from an EMBL/GenBank/DDBJ whole genome shotgun (WGS) entry which is preliminary data.</text>
</comment>
<sequence length="398" mass="44013">MGKSRNFYLFAISCWVMLSVGITFGSHGPLLVPISNTFQLRLGQIALPIVSHSIGFLAANILMALFWRIRRARLLLTISGLLAFLMLVSISLFRSVGLLLTFLFFLGVAQGTMHTSVDSLFSEISGKERAKFLNWLHIFIGVGAVLGPLSVGMLLSYSEKWHLVYLMMAMVTLPLPLFLFRRSPYESITYNGEPQISANSSVARPTTSPLFWLAIIGIFTYVGLEFSFASWVPVFLVKVKNVSHAWASYSISIFWFALMTGRFLFGRFLYRTNLALFLGIGALVTALFTTLTFSTDSVSIGLFMAFSGLSLSWFYPSILALGGNTFPRNIGFITGSLAAGGTIGAIVFPWLIGPISEVFGLAKGVFLVPLLCLVLTAIFFSYNYLLKRKRKNQKAIVK</sequence>
<gene>
    <name evidence="9" type="ORF">LCGC14_2432320</name>
</gene>
<feature type="domain" description="Major facilitator superfamily (MFS) profile" evidence="8">
    <location>
        <begin position="1"/>
        <end position="388"/>
    </location>
</feature>
<evidence type="ECO:0000256" key="1">
    <source>
        <dbReference type="ARBA" id="ARBA00004127"/>
    </source>
</evidence>
<protein>
    <recommendedName>
        <fullName evidence="8">Major facilitator superfamily (MFS) profile domain-containing protein</fullName>
    </recommendedName>
</protein>
<feature type="transmembrane region" description="Helical" evidence="7">
    <location>
        <begin position="74"/>
        <end position="93"/>
    </location>
</feature>
<dbReference type="PROSITE" id="PS50850">
    <property type="entry name" value="MFS"/>
    <property type="match status" value="1"/>
</dbReference>
<feature type="transmembrane region" description="Helical" evidence="7">
    <location>
        <begin position="133"/>
        <end position="155"/>
    </location>
</feature>
<comment type="similarity">
    <text evidence="2">Belongs to the major facilitator superfamily.</text>
</comment>
<feature type="transmembrane region" description="Helical" evidence="7">
    <location>
        <begin position="300"/>
        <end position="323"/>
    </location>
</feature>
<keyword evidence="4 7" id="KW-0812">Transmembrane</keyword>
<feature type="transmembrane region" description="Helical" evidence="7">
    <location>
        <begin position="364"/>
        <end position="385"/>
    </location>
</feature>
<dbReference type="GO" id="GO:0022857">
    <property type="term" value="F:transmembrane transporter activity"/>
    <property type="evidence" value="ECO:0007669"/>
    <property type="project" value="InterPro"/>
</dbReference>
<evidence type="ECO:0000256" key="7">
    <source>
        <dbReference type="SAM" id="Phobius"/>
    </source>
</evidence>